<comment type="caution">
    <text evidence="7">The sequence shown here is derived from an EMBL/GenBank/DDBJ whole genome shotgun (WGS) entry which is preliminary data.</text>
</comment>
<evidence type="ECO:0000256" key="4">
    <source>
        <dbReference type="ARBA" id="ARBA00023242"/>
    </source>
</evidence>
<dbReference type="GeneID" id="22915829"/>
<gene>
    <name evidence="7" type="ORF">GNI_170140</name>
</gene>
<reference evidence="7" key="1">
    <citation type="submission" date="2013-12" db="EMBL/GenBank/DDBJ databases">
        <authorList>
            <person name="Omoto C.K."/>
            <person name="Sibley D."/>
            <person name="Venepally P."/>
            <person name="Hadjithomas M."/>
            <person name="Karamycheva S."/>
            <person name="Brunk B."/>
            <person name="Roos D."/>
            <person name="Caler E."/>
            <person name="Lorenzi H."/>
        </authorList>
    </citation>
    <scope>NUCLEOTIDE SEQUENCE</scope>
</reference>
<dbReference type="Proteomes" id="UP000019763">
    <property type="component" value="Unassembled WGS sequence"/>
</dbReference>
<dbReference type="InterPro" id="IPR036236">
    <property type="entry name" value="Znf_C2H2_sf"/>
</dbReference>
<protein>
    <submittedName>
        <fullName evidence="7">C2H2 type zinc-finger protein</fullName>
    </submittedName>
</protein>
<keyword evidence="4" id="KW-0539">Nucleus</keyword>
<organism evidence="7 8">
    <name type="scientific">Gregarina niphandrodes</name>
    <name type="common">Septate eugregarine</name>
    <dbReference type="NCBI Taxonomy" id="110365"/>
    <lineage>
        <taxon>Eukaryota</taxon>
        <taxon>Sar</taxon>
        <taxon>Alveolata</taxon>
        <taxon>Apicomplexa</taxon>
        <taxon>Conoidasida</taxon>
        <taxon>Gregarinasina</taxon>
        <taxon>Eugregarinorida</taxon>
        <taxon>Gregarinidae</taxon>
        <taxon>Gregarina</taxon>
    </lineage>
</organism>
<evidence type="ECO:0000256" key="3">
    <source>
        <dbReference type="ARBA" id="ARBA00022833"/>
    </source>
</evidence>
<keyword evidence="8" id="KW-1185">Reference proteome</keyword>
<dbReference type="GO" id="GO:0003676">
    <property type="term" value="F:nucleic acid binding"/>
    <property type="evidence" value="ECO:0007669"/>
    <property type="project" value="InterPro"/>
</dbReference>
<dbReference type="SMART" id="SM00451">
    <property type="entry name" value="ZnF_U1"/>
    <property type="match status" value="1"/>
</dbReference>
<proteinExistence type="predicted"/>
<keyword evidence="3" id="KW-0862">Zinc</keyword>
<dbReference type="EMBL" id="AFNH02001274">
    <property type="protein sequence ID" value="EZG43487.1"/>
    <property type="molecule type" value="Genomic_DNA"/>
</dbReference>
<dbReference type="GO" id="GO:0005681">
    <property type="term" value="C:spliceosomal complex"/>
    <property type="evidence" value="ECO:0007669"/>
    <property type="project" value="InterPro"/>
</dbReference>
<dbReference type="OrthoDB" id="30343at2759"/>
<dbReference type="PANTHER" id="PTHR45986:SF1">
    <property type="entry name" value="ZINC FINGER MATRIN-TYPE PROTEIN 2"/>
    <property type="match status" value="1"/>
</dbReference>
<dbReference type="OMA" id="CATCECT"/>
<dbReference type="Pfam" id="PF12874">
    <property type="entry name" value="zf-met"/>
    <property type="match status" value="1"/>
</dbReference>
<dbReference type="VEuPathDB" id="CryptoDB:GNI_170140"/>
<evidence type="ECO:0000256" key="2">
    <source>
        <dbReference type="ARBA" id="ARBA00022771"/>
    </source>
</evidence>
<dbReference type="AlphaFoldDB" id="A0A023AXV6"/>
<evidence type="ECO:0000313" key="7">
    <source>
        <dbReference type="EMBL" id="EZG43487.1"/>
    </source>
</evidence>
<evidence type="ECO:0000256" key="1">
    <source>
        <dbReference type="ARBA" id="ARBA00022723"/>
    </source>
</evidence>
<dbReference type="SUPFAM" id="SSF57667">
    <property type="entry name" value="beta-beta-alpha zinc fingers"/>
    <property type="match status" value="1"/>
</dbReference>
<name>A0A023AXV6_GRENI</name>
<feature type="region of interest" description="Disordered" evidence="5">
    <location>
        <begin position="34"/>
        <end position="62"/>
    </location>
</feature>
<evidence type="ECO:0000313" key="8">
    <source>
        <dbReference type="Proteomes" id="UP000019763"/>
    </source>
</evidence>
<dbReference type="RefSeq" id="XP_011133286.1">
    <property type="nucleotide sequence ID" value="XM_011134984.1"/>
</dbReference>
<evidence type="ECO:0000259" key="6">
    <source>
        <dbReference type="SMART" id="SM00451"/>
    </source>
</evidence>
<dbReference type="eggNOG" id="KOG4727">
    <property type="taxonomic scope" value="Eukaryota"/>
</dbReference>
<evidence type="ECO:0000256" key="5">
    <source>
        <dbReference type="SAM" id="MobiDB-lite"/>
    </source>
</evidence>
<dbReference type="GO" id="GO:0046540">
    <property type="term" value="C:U4/U6 x U5 tri-snRNP complex"/>
    <property type="evidence" value="ECO:0007669"/>
    <property type="project" value="TreeGrafter"/>
</dbReference>
<keyword evidence="1" id="KW-0479">Metal-binding</keyword>
<dbReference type="InterPro" id="IPR013087">
    <property type="entry name" value="Znf_C2H2_type"/>
</dbReference>
<dbReference type="InterPro" id="IPR003604">
    <property type="entry name" value="Matrin/U1-like-C_Znf_C2H2"/>
</dbReference>
<dbReference type="InterPro" id="IPR040107">
    <property type="entry name" value="Snu23"/>
</dbReference>
<dbReference type="GO" id="GO:0000398">
    <property type="term" value="P:mRNA splicing, via spliceosome"/>
    <property type="evidence" value="ECO:0007669"/>
    <property type="project" value="InterPro"/>
</dbReference>
<dbReference type="GO" id="GO:0008270">
    <property type="term" value="F:zinc ion binding"/>
    <property type="evidence" value="ECO:0007669"/>
    <property type="project" value="UniProtKB-KW"/>
</dbReference>
<dbReference type="PANTHER" id="PTHR45986">
    <property type="entry name" value="ZINC FINGER MATRIN-TYPE PROTEIN 2"/>
    <property type="match status" value="1"/>
</dbReference>
<sequence>MGEGSRAVSKTDALGRQVWDKAAYATLAAEKARTGEVAKQVPKEETEKARLRREKRERLNAKAPKERTFLEGRTERLKLETKLGTQRFVNAADDAAIGFHCATCECTLKDSAAYMDHLNGKRHNRLLGKSMRVERKDADQVKDRLKALKQKKLTSLTP</sequence>
<keyword evidence="2 7" id="KW-0863">Zinc-finger</keyword>
<feature type="domain" description="U1-type" evidence="6">
    <location>
        <begin position="96"/>
        <end position="130"/>
    </location>
</feature>
<accession>A0A023AXV6</accession>